<dbReference type="Proteomes" id="UP001596548">
    <property type="component" value="Unassembled WGS sequence"/>
</dbReference>
<dbReference type="EMBL" id="JBHTBJ010000013">
    <property type="protein sequence ID" value="MFC7276072.1"/>
    <property type="molecule type" value="Genomic_DNA"/>
</dbReference>
<protein>
    <submittedName>
        <fullName evidence="1">Uncharacterized protein</fullName>
    </submittedName>
</protein>
<accession>A0ABW2HSB1</accession>
<sequence>MTIAQNDVNVITIESDNDDFKAGAPINLKVRAEVGGALFGTGGKYRVRLTLTDLTNPALLNSQETVGNFGDANWPAAGDNLFSFSVPAAATAGRSGDLIQPQARLIGNAAAPFDNSFVVGDTLLLTP</sequence>
<name>A0ABW2HSB1_9ACTN</name>
<keyword evidence="2" id="KW-1185">Reference proteome</keyword>
<organism evidence="1 2">
    <name type="scientific">Paractinoplanes rhizophilus</name>
    <dbReference type="NCBI Taxonomy" id="1416877"/>
    <lineage>
        <taxon>Bacteria</taxon>
        <taxon>Bacillati</taxon>
        <taxon>Actinomycetota</taxon>
        <taxon>Actinomycetes</taxon>
        <taxon>Micromonosporales</taxon>
        <taxon>Micromonosporaceae</taxon>
        <taxon>Paractinoplanes</taxon>
    </lineage>
</organism>
<comment type="caution">
    <text evidence="1">The sequence shown here is derived from an EMBL/GenBank/DDBJ whole genome shotgun (WGS) entry which is preliminary data.</text>
</comment>
<dbReference type="RefSeq" id="WP_378969953.1">
    <property type="nucleotide sequence ID" value="NZ_JBHTBJ010000013.1"/>
</dbReference>
<proteinExistence type="predicted"/>
<evidence type="ECO:0000313" key="2">
    <source>
        <dbReference type="Proteomes" id="UP001596548"/>
    </source>
</evidence>
<reference evidence="2" key="1">
    <citation type="journal article" date="2019" name="Int. J. Syst. Evol. Microbiol.">
        <title>The Global Catalogue of Microorganisms (GCM) 10K type strain sequencing project: providing services to taxonomists for standard genome sequencing and annotation.</title>
        <authorList>
            <consortium name="The Broad Institute Genomics Platform"/>
            <consortium name="The Broad Institute Genome Sequencing Center for Infectious Disease"/>
            <person name="Wu L."/>
            <person name="Ma J."/>
        </authorList>
    </citation>
    <scope>NUCLEOTIDE SEQUENCE [LARGE SCALE GENOMIC DNA]</scope>
    <source>
        <strain evidence="2">XZYJT-10</strain>
    </source>
</reference>
<gene>
    <name evidence="1" type="ORF">ACFQS1_18940</name>
</gene>
<evidence type="ECO:0000313" key="1">
    <source>
        <dbReference type="EMBL" id="MFC7276072.1"/>
    </source>
</evidence>